<gene>
    <name evidence="1" type="ordered locus">Marme_1881</name>
</gene>
<evidence type="ECO:0000313" key="2">
    <source>
        <dbReference type="Proteomes" id="UP000001062"/>
    </source>
</evidence>
<keyword evidence="2" id="KW-1185">Reference proteome</keyword>
<name>F2K257_MARM1</name>
<organism evidence="1 2">
    <name type="scientific">Marinomonas mediterranea (strain ATCC 700492 / JCM 21426 / NBRC 103028 / MMB-1)</name>
    <dbReference type="NCBI Taxonomy" id="717774"/>
    <lineage>
        <taxon>Bacteria</taxon>
        <taxon>Pseudomonadati</taxon>
        <taxon>Pseudomonadota</taxon>
        <taxon>Gammaproteobacteria</taxon>
        <taxon>Oceanospirillales</taxon>
        <taxon>Oceanospirillaceae</taxon>
        <taxon>Marinomonas</taxon>
    </lineage>
</organism>
<dbReference type="EMBL" id="CP002583">
    <property type="protein sequence ID" value="ADZ91135.1"/>
    <property type="molecule type" value="Genomic_DNA"/>
</dbReference>
<accession>F2K257</accession>
<protein>
    <submittedName>
        <fullName evidence="1">Uncharacterized protein</fullName>
    </submittedName>
</protein>
<dbReference type="AlphaFoldDB" id="F2K257"/>
<dbReference type="HOGENOM" id="CLU_3390193_0_0_6"/>
<dbReference type="KEGG" id="mme:Marme_1881"/>
<dbReference type="Proteomes" id="UP000001062">
    <property type="component" value="Chromosome"/>
</dbReference>
<proteinExistence type="predicted"/>
<sequence length="32" mass="3850">MKNTFSIIHCVSMYIKQIRSNRLSYKTRLMSV</sequence>
<evidence type="ECO:0000313" key="1">
    <source>
        <dbReference type="EMBL" id="ADZ91135.1"/>
    </source>
</evidence>
<reference evidence="1 2" key="1">
    <citation type="journal article" date="2012" name="Stand. Genomic Sci.">
        <title>Complete genome sequence of the melanogenic marine bacterium Marinomonas mediterranea type strain (MMB-1(T)).</title>
        <authorList>
            <person name="Lucas-Elio P."/>
            <person name="Goodwin L."/>
            <person name="Woyke T."/>
            <person name="Pitluck S."/>
            <person name="Nolan M."/>
            <person name="Kyrpides N.C."/>
            <person name="Detter J.C."/>
            <person name="Copeland A."/>
            <person name="Teshima H."/>
            <person name="Bruce D."/>
            <person name="Detter C."/>
            <person name="Tapia R."/>
            <person name="Han S."/>
            <person name="Land M.L."/>
            <person name="Ivanova N."/>
            <person name="Mikhailova N."/>
            <person name="Johnston A.W."/>
            <person name="Sanchez-Amat A."/>
        </authorList>
    </citation>
    <scope>NUCLEOTIDE SEQUENCE [LARGE SCALE GENOMIC DNA]</scope>
    <source>
        <strain evidence="2">ATCC 700492 / JCM 21426 / NBRC 103028 / MMB-1</strain>
    </source>
</reference>